<accession>A0ABS1F1J4</accession>
<comment type="caution">
    <text evidence="1">The sequence shown here is derived from an EMBL/GenBank/DDBJ whole genome shotgun (WGS) entry which is preliminary data.</text>
</comment>
<evidence type="ECO:0000313" key="1">
    <source>
        <dbReference type="EMBL" id="MBK1837294.1"/>
    </source>
</evidence>
<organism evidence="1 2">
    <name type="scientific">Azospirillum endophyticum</name>
    <dbReference type="NCBI Taxonomy" id="2800326"/>
    <lineage>
        <taxon>Bacteria</taxon>
        <taxon>Pseudomonadati</taxon>
        <taxon>Pseudomonadota</taxon>
        <taxon>Alphaproteobacteria</taxon>
        <taxon>Rhodospirillales</taxon>
        <taxon>Azospirillaceae</taxon>
        <taxon>Azospirillum</taxon>
    </lineage>
</organism>
<dbReference type="EMBL" id="JAENHM010000025">
    <property type="protein sequence ID" value="MBK1837294.1"/>
    <property type="molecule type" value="Genomic_DNA"/>
</dbReference>
<reference evidence="2" key="1">
    <citation type="submission" date="2021-01" db="EMBL/GenBank/DDBJ databases">
        <title>Genome public.</title>
        <authorList>
            <person name="Liu C."/>
            <person name="Sun Q."/>
        </authorList>
    </citation>
    <scope>NUCLEOTIDE SEQUENCE [LARGE SCALE GENOMIC DNA]</scope>
    <source>
        <strain evidence="2">YIM B02556</strain>
    </source>
</reference>
<evidence type="ECO:0000313" key="2">
    <source>
        <dbReference type="Proteomes" id="UP000652760"/>
    </source>
</evidence>
<gene>
    <name evidence="1" type="ORF">JHL17_07700</name>
</gene>
<name>A0ABS1F1J4_9PROT</name>
<protein>
    <recommendedName>
        <fullName evidence="3">NHLP leader peptide family natural product</fullName>
    </recommendedName>
</protein>
<evidence type="ECO:0008006" key="3">
    <source>
        <dbReference type="Google" id="ProtNLM"/>
    </source>
</evidence>
<dbReference type="Proteomes" id="UP000652760">
    <property type="component" value="Unassembled WGS sequence"/>
</dbReference>
<dbReference type="RefSeq" id="WP_200191712.1">
    <property type="nucleotide sequence ID" value="NZ_JAENHM010000025.1"/>
</dbReference>
<sequence length="102" mass="11147">MNGTELEQLYGQDAIAAFAERLKTDEVFRAEAQADLNAAIKRHYDVDLPVPMRLTEVNGDLIAIPADDSHTELSDEELDLVAGGFIPPPSLDKRDAGRAHFG</sequence>
<proteinExistence type="predicted"/>
<keyword evidence="2" id="KW-1185">Reference proteome</keyword>